<dbReference type="Pfam" id="PF00646">
    <property type="entry name" value="F-box"/>
    <property type="match status" value="1"/>
</dbReference>
<evidence type="ECO:0000259" key="1">
    <source>
        <dbReference type="Pfam" id="PF00646"/>
    </source>
</evidence>
<reference evidence="2 3" key="1">
    <citation type="submission" date="2024-02" db="EMBL/GenBank/DDBJ databases">
        <authorList>
            <person name="Vignale AGUSTIN F."/>
            <person name="Sosa J E."/>
            <person name="Modenutti C."/>
        </authorList>
    </citation>
    <scope>NUCLEOTIDE SEQUENCE [LARGE SCALE GENOMIC DNA]</scope>
</reference>
<dbReference type="EMBL" id="CAUOFW020005562">
    <property type="protein sequence ID" value="CAK9170738.1"/>
    <property type="molecule type" value="Genomic_DNA"/>
</dbReference>
<dbReference type="PANTHER" id="PTHR38926">
    <property type="entry name" value="F-BOX DOMAIN CONTAINING PROTEIN, EXPRESSED"/>
    <property type="match status" value="1"/>
</dbReference>
<dbReference type="Gene3D" id="3.80.10.10">
    <property type="entry name" value="Ribonuclease Inhibitor"/>
    <property type="match status" value="1"/>
</dbReference>
<dbReference type="SUPFAM" id="SSF52047">
    <property type="entry name" value="RNI-like"/>
    <property type="match status" value="1"/>
</dbReference>
<dbReference type="SMART" id="SM00367">
    <property type="entry name" value="LRR_CC"/>
    <property type="match status" value="3"/>
</dbReference>
<evidence type="ECO:0000313" key="2">
    <source>
        <dbReference type="EMBL" id="CAK9170738.1"/>
    </source>
</evidence>
<feature type="domain" description="F-box" evidence="1">
    <location>
        <begin position="19"/>
        <end position="59"/>
    </location>
</feature>
<dbReference type="InterPro" id="IPR036047">
    <property type="entry name" value="F-box-like_dom_sf"/>
</dbReference>
<dbReference type="InterPro" id="IPR006553">
    <property type="entry name" value="Leu-rich_rpt_Cys-con_subtyp"/>
</dbReference>
<keyword evidence="3" id="KW-1185">Reference proteome</keyword>
<evidence type="ECO:0000313" key="3">
    <source>
        <dbReference type="Proteomes" id="UP001642360"/>
    </source>
</evidence>
<name>A0ABC8TMN5_9AQUA</name>
<gene>
    <name evidence="2" type="ORF">ILEXP_LOCUS40240</name>
</gene>
<dbReference type="PANTHER" id="PTHR38926:SF5">
    <property type="entry name" value="F-BOX AND LEUCINE-RICH REPEAT PROTEIN 6"/>
    <property type="match status" value="1"/>
</dbReference>
<dbReference type="Gene3D" id="1.20.1280.50">
    <property type="match status" value="1"/>
</dbReference>
<dbReference type="AlphaFoldDB" id="A0ABC8TMN5"/>
<protein>
    <recommendedName>
        <fullName evidence="1">F-box domain-containing protein</fullName>
    </recommendedName>
</protein>
<dbReference type="InterPro" id="IPR032675">
    <property type="entry name" value="LRR_dom_sf"/>
</dbReference>
<organism evidence="2 3">
    <name type="scientific">Ilex paraguariensis</name>
    <name type="common">yerba mate</name>
    <dbReference type="NCBI Taxonomy" id="185542"/>
    <lineage>
        <taxon>Eukaryota</taxon>
        <taxon>Viridiplantae</taxon>
        <taxon>Streptophyta</taxon>
        <taxon>Embryophyta</taxon>
        <taxon>Tracheophyta</taxon>
        <taxon>Spermatophyta</taxon>
        <taxon>Magnoliopsida</taxon>
        <taxon>eudicotyledons</taxon>
        <taxon>Gunneridae</taxon>
        <taxon>Pentapetalae</taxon>
        <taxon>asterids</taxon>
        <taxon>campanulids</taxon>
        <taxon>Aquifoliales</taxon>
        <taxon>Aquifoliaceae</taxon>
        <taxon>Ilex</taxon>
    </lineage>
</organism>
<sequence>MDDKGGGRNVSNSFLSSNWADLTHECLINILLRLSLEDRWRTAMLVCKPWLHAIKDPVLNSVFDLETYFDPDAESPTWWTWEFEQKIDAMLRSVVVWSDGCMVELRVRHCSDRSLSLVAERCPNLQILSIKSCPNVSDECMDEMASGCPKLEELNISYCYGISHESLAVIGRHCPNLKILKRNLMNWWNPSYHEGIVPNEYLNAYPQDGDSEAAAIGKFMPHLLNLELRFSKLTGKGLALISEGCPNLKYVDLSGCTNVTSSDVANASSNLSGLATIKHPSFYLPRLFFHPDRYGR</sequence>
<dbReference type="InterPro" id="IPR001810">
    <property type="entry name" value="F-box_dom"/>
</dbReference>
<proteinExistence type="predicted"/>
<accession>A0ABC8TMN5</accession>
<dbReference type="Proteomes" id="UP001642360">
    <property type="component" value="Unassembled WGS sequence"/>
</dbReference>
<dbReference type="SUPFAM" id="SSF81383">
    <property type="entry name" value="F-box domain"/>
    <property type="match status" value="1"/>
</dbReference>
<comment type="caution">
    <text evidence="2">The sequence shown here is derived from an EMBL/GenBank/DDBJ whole genome shotgun (WGS) entry which is preliminary data.</text>
</comment>